<dbReference type="OrthoDB" id="437299at2759"/>
<dbReference type="EMBL" id="CAMXCT030000086">
    <property type="protein sequence ID" value="CAL4760905.1"/>
    <property type="molecule type" value="Genomic_DNA"/>
</dbReference>
<evidence type="ECO:0000313" key="1">
    <source>
        <dbReference type="EMBL" id="CAI3973593.1"/>
    </source>
</evidence>
<accession>A0A9P1FEV2</accession>
<comment type="caution">
    <text evidence="1">The sequence shown here is derived from an EMBL/GenBank/DDBJ whole genome shotgun (WGS) entry which is preliminary data.</text>
</comment>
<evidence type="ECO:0000313" key="3">
    <source>
        <dbReference type="EMBL" id="CAL4760905.1"/>
    </source>
</evidence>
<dbReference type="EMBL" id="CAMXCT020000086">
    <property type="protein sequence ID" value="CAL1126968.1"/>
    <property type="molecule type" value="Genomic_DNA"/>
</dbReference>
<reference evidence="1" key="1">
    <citation type="submission" date="2022-10" db="EMBL/GenBank/DDBJ databases">
        <authorList>
            <person name="Chen Y."/>
            <person name="Dougan E. K."/>
            <person name="Chan C."/>
            <person name="Rhodes N."/>
            <person name="Thang M."/>
        </authorList>
    </citation>
    <scope>NUCLEOTIDE SEQUENCE</scope>
</reference>
<dbReference type="Proteomes" id="UP001152797">
    <property type="component" value="Unassembled WGS sequence"/>
</dbReference>
<dbReference type="AlphaFoldDB" id="A0A9P1FEV2"/>
<protein>
    <submittedName>
        <fullName evidence="3">132 kDa protein</fullName>
    </submittedName>
</protein>
<keyword evidence="4" id="KW-1185">Reference proteome</keyword>
<sequence>MAATLSVFNACLDPTQQLTAAAALRLTQKDLSRRINSAGWQAQFQAVSAVGKAMLLSEITPGARAFLTCAPSGRTRMEPAVFVAEIRVRLGIAEATADTWRPKYDTILHIIGGERTLRHNTLRDLILN</sequence>
<evidence type="ECO:0000313" key="4">
    <source>
        <dbReference type="Proteomes" id="UP001152797"/>
    </source>
</evidence>
<name>A0A9P1FEV2_9DINO</name>
<gene>
    <name evidence="1" type="ORF">C1SCF055_LOCUS2085</name>
</gene>
<evidence type="ECO:0000313" key="2">
    <source>
        <dbReference type="EMBL" id="CAL1126968.1"/>
    </source>
</evidence>
<dbReference type="EMBL" id="CAMXCT010000086">
    <property type="protein sequence ID" value="CAI3973593.1"/>
    <property type="molecule type" value="Genomic_DNA"/>
</dbReference>
<reference evidence="2" key="2">
    <citation type="submission" date="2024-04" db="EMBL/GenBank/DDBJ databases">
        <authorList>
            <person name="Chen Y."/>
            <person name="Shah S."/>
            <person name="Dougan E. K."/>
            <person name="Thang M."/>
            <person name="Chan C."/>
        </authorList>
    </citation>
    <scope>NUCLEOTIDE SEQUENCE [LARGE SCALE GENOMIC DNA]</scope>
</reference>
<proteinExistence type="predicted"/>
<organism evidence="1">
    <name type="scientific">Cladocopium goreaui</name>
    <dbReference type="NCBI Taxonomy" id="2562237"/>
    <lineage>
        <taxon>Eukaryota</taxon>
        <taxon>Sar</taxon>
        <taxon>Alveolata</taxon>
        <taxon>Dinophyceae</taxon>
        <taxon>Suessiales</taxon>
        <taxon>Symbiodiniaceae</taxon>
        <taxon>Cladocopium</taxon>
    </lineage>
</organism>